<dbReference type="Ensembl" id="ENSEBUT00000018037.1">
    <property type="protein sequence ID" value="ENSEBUP00000017461.1"/>
    <property type="gene ID" value="ENSEBUG00000010909.1"/>
</dbReference>
<feature type="transmembrane region" description="Helical" evidence="10">
    <location>
        <begin position="252"/>
        <end position="276"/>
    </location>
</feature>
<evidence type="ECO:0000313" key="13">
    <source>
        <dbReference type="Proteomes" id="UP000694388"/>
    </source>
</evidence>
<evidence type="ECO:0000256" key="8">
    <source>
        <dbReference type="ARBA" id="ARBA00023224"/>
    </source>
</evidence>
<keyword evidence="2" id="KW-1003">Cell membrane</keyword>
<keyword evidence="5 9" id="KW-0297">G-protein coupled receptor</keyword>
<comment type="similarity">
    <text evidence="9">Belongs to the G-protein coupled receptor 1 family.</text>
</comment>
<protein>
    <submittedName>
        <fullName evidence="12">Adrenoceptor beta 1</fullName>
    </submittedName>
</protein>
<feature type="domain" description="G-protein coupled receptors family 1 profile" evidence="11">
    <location>
        <begin position="45"/>
        <end position="304"/>
    </location>
</feature>
<evidence type="ECO:0000259" key="11">
    <source>
        <dbReference type="PROSITE" id="PS50262"/>
    </source>
</evidence>
<name>A0A8C4QLW1_EPTBU</name>
<evidence type="ECO:0000256" key="7">
    <source>
        <dbReference type="ARBA" id="ARBA00023170"/>
    </source>
</evidence>
<dbReference type="InterPro" id="IPR000276">
    <property type="entry name" value="GPCR_Rhodpsn"/>
</dbReference>
<dbReference type="GO" id="GO:0004930">
    <property type="term" value="F:G protein-coupled receptor activity"/>
    <property type="evidence" value="ECO:0007669"/>
    <property type="project" value="UniProtKB-KW"/>
</dbReference>
<dbReference type="SMART" id="SM01381">
    <property type="entry name" value="7TM_GPCR_Srsx"/>
    <property type="match status" value="1"/>
</dbReference>
<feature type="transmembrane region" description="Helical" evidence="10">
    <location>
        <begin position="146"/>
        <end position="165"/>
    </location>
</feature>
<evidence type="ECO:0000256" key="5">
    <source>
        <dbReference type="ARBA" id="ARBA00023040"/>
    </source>
</evidence>
<evidence type="ECO:0000256" key="2">
    <source>
        <dbReference type="ARBA" id="ARBA00022475"/>
    </source>
</evidence>
<feature type="transmembrane region" description="Helical" evidence="10">
    <location>
        <begin position="65"/>
        <end position="84"/>
    </location>
</feature>
<keyword evidence="4 10" id="KW-1133">Transmembrane helix</keyword>
<evidence type="ECO:0000256" key="4">
    <source>
        <dbReference type="ARBA" id="ARBA00022989"/>
    </source>
</evidence>
<keyword evidence="7 9" id="KW-0675">Receptor</keyword>
<dbReference type="AlphaFoldDB" id="A0A8C4QLW1"/>
<reference evidence="12" key="2">
    <citation type="submission" date="2025-09" db="UniProtKB">
        <authorList>
            <consortium name="Ensembl"/>
        </authorList>
    </citation>
    <scope>IDENTIFICATION</scope>
</reference>
<dbReference type="Pfam" id="PF00001">
    <property type="entry name" value="7tm_1"/>
    <property type="match status" value="1"/>
</dbReference>
<dbReference type="InterPro" id="IPR017452">
    <property type="entry name" value="GPCR_Rhodpsn_7TM"/>
</dbReference>
<feature type="transmembrane region" description="Helical" evidence="10">
    <location>
        <begin position="28"/>
        <end position="53"/>
    </location>
</feature>
<dbReference type="GO" id="GO:0071880">
    <property type="term" value="P:adenylate cyclase-activating adrenergic receptor signaling pathway"/>
    <property type="evidence" value="ECO:0007669"/>
    <property type="project" value="TreeGrafter"/>
</dbReference>
<dbReference type="PROSITE" id="PS50262">
    <property type="entry name" value="G_PROTEIN_RECEP_F1_2"/>
    <property type="match status" value="1"/>
</dbReference>
<dbReference type="Gene3D" id="1.20.1070.10">
    <property type="entry name" value="Rhodopsin 7-helix transmembrane proteins"/>
    <property type="match status" value="1"/>
</dbReference>
<evidence type="ECO:0000256" key="10">
    <source>
        <dbReference type="SAM" id="Phobius"/>
    </source>
</evidence>
<dbReference type="GeneTree" id="ENSGT00940000161953"/>
<reference evidence="12" key="1">
    <citation type="submission" date="2025-08" db="UniProtKB">
        <authorList>
            <consortium name="Ensembl"/>
        </authorList>
    </citation>
    <scope>IDENTIFICATION</scope>
</reference>
<dbReference type="SUPFAM" id="SSF81321">
    <property type="entry name" value="Family A G protein-coupled receptor-like"/>
    <property type="match status" value="1"/>
</dbReference>
<dbReference type="GO" id="GO:0043410">
    <property type="term" value="P:positive regulation of MAPK cascade"/>
    <property type="evidence" value="ECO:0007669"/>
    <property type="project" value="TreeGrafter"/>
</dbReference>
<evidence type="ECO:0000256" key="3">
    <source>
        <dbReference type="ARBA" id="ARBA00022692"/>
    </source>
</evidence>
<dbReference type="Proteomes" id="UP000694388">
    <property type="component" value="Unplaced"/>
</dbReference>
<dbReference type="PRINTS" id="PR00237">
    <property type="entry name" value="GPCRRHODOPSN"/>
</dbReference>
<accession>A0A8C4QLW1</accession>
<feature type="transmembrane region" description="Helical" evidence="10">
    <location>
        <begin position="197"/>
        <end position="216"/>
    </location>
</feature>
<keyword evidence="13" id="KW-1185">Reference proteome</keyword>
<keyword evidence="8 9" id="KW-0807">Transducer</keyword>
<sequence length="336" mass="37952">LEWRWAEIRTEESSSDAKVLPEPYYTSLIFVAIILSTVVLITIAGNILVLTAVGTSQRLKQRKSTSFIVSLACADLLMGVVIMPGYLSTTFHGYWHFGRFLCQLYYLATLLSITASINTLCVIAIDRYVAITSPLRYESLLNFSRVRILIVTVWVVSTLLSTPSLQISKWGSKSSEAIACYEDPTCCEFLMNKEYTITFTIVTFFCPLVVMILVYVRVCVRKAASSAAESRNNTTNAQNQQVSASERRAIKALGLIMGVFTLCWFPCFVLVLMQAFCNYCIPDKLYVTTVWFGYSNSALNPILYSRSPDFLAAYKRVLLFVDDTNKTYDRIYVEIM</sequence>
<dbReference type="OMA" id="NTESHLC"/>
<comment type="subcellular location">
    <subcellularLocation>
        <location evidence="1">Cell membrane</location>
        <topology evidence="1">Multi-pass membrane protein</topology>
    </subcellularLocation>
</comment>
<evidence type="ECO:0000313" key="12">
    <source>
        <dbReference type="Ensembl" id="ENSEBUP00000017461.1"/>
    </source>
</evidence>
<dbReference type="PANTHER" id="PTHR24248">
    <property type="entry name" value="ADRENERGIC RECEPTOR-RELATED G-PROTEIN COUPLED RECEPTOR"/>
    <property type="match status" value="1"/>
</dbReference>
<evidence type="ECO:0000256" key="9">
    <source>
        <dbReference type="RuleBase" id="RU000688"/>
    </source>
</evidence>
<evidence type="ECO:0000256" key="6">
    <source>
        <dbReference type="ARBA" id="ARBA00023136"/>
    </source>
</evidence>
<dbReference type="PROSITE" id="PS00237">
    <property type="entry name" value="G_PROTEIN_RECEP_F1_1"/>
    <property type="match status" value="1"/>
</dbReference>
<proteinExistence type="inferred from homology"/>
<organism evidence="12 13">
    <name type="scientific">Eptatretus burgeri</name>
    <name type="common">Inshore hagfish</name>
    <dbReference type="NCBI Taxonomy" id="7764"/>
    <lineage>
        <taxon>Eukaryota</taxon>
        <taxon>Metazoa</taxon>
        <taxon>Chordata</taxon>
        <taxon>Craniata</taxon>
        <taxon>Vertebrata</taxon>
        <taxon>Cyclostomata</taxon>
        <taxon>Myxini</taxon>
        <taxon>Myxiniformes</taxon>
        <taxon>Myxinidae</taxon>
        <taxon>Eptatretinae</taxon>
        <taxon>Eptatretus</taxon>
    </lineage>
</organism>
<keyword evidence="6 10" id="KW-0472">Membrane</keyword>
<dbReference type="PANTHER" id="PTHR24248:SF195">
    <property type="entry name" value="D(1) DOPAMINE RECEPTOR-LIKE"/>
    <property type="match status" value="1"/>
</dbReference>
<dbReference type="GO" id="GO:0005886">
    <property type="term" value="C:plasma membrane"/>
    <property type="evidence" value="ECO:0007669"/>
    <property type="project" value="UniProtKB-SubCell"/>
</dbReference>
<feature type="transmembrane region" description="Helical" evidence="10">
    <location>
        <begin position="104"/>
        <end position="125"/>
    </location>
</feature>
<evidence type="ECO:0000256" key="1">
    <source>
        <dbReference type="ARBA" id="ARBA00004651"/>
    </source>
</evidence>
<keyword evidence="3 9" id="KW-0812">Transmembrane</keyword>